<dbReference type="EMBL" id="CP011454">
    <property type="protein sequence ID" value="AMW04749.1"/>
    <property type="molecule type" value="Genomic_DNA"/>
</dbReference>
<keyword evidence="1" id="KW-0677">Repeat</keyword>
<dbReference type="PROSITE" id="PS50005">
    <property type="entry name" value="TPR"/>
    <property type="match status" value="6"/>
</dbReference>
<dbReference type="InterPro" id="IPR011990">
    <property type="entry name" value="TPR-like_helical_dom_sf"/>
</dbReference>
<gene>
    <name evidence="4" type="ORF">GEMMAAP_07670</name>
</gene>
<dbReference type="SMART" id="SM00028">
    <property type="entry name" value="TPR"/>
    <property type="match status" value="12"/>
</dbReference>
<dbReference type="InterPro" id="IPR019734">
    <property type="entry name" value="TPR_rpt"/>
</dbReference>
<reference evidence="4 5" key="2">
    <citation type="journal article" date="2016" name="Environ. Microbiol. Rep.">
        <title>Metagenomic evidence for the presence of phototrophic Gemmatimonadetes bacteria in diverse environments.</title>
        <authorList>
            <person name="Zeng Y."/>
            <person name="Baumbach J."/>
            <person name="Barbosa E.G."/>
            <person name="Azevedo V."/>
            <person name="Zhang C."/>
            <person name="Koblizek M."/>
        </authorList>
    </citation>
    <scope>NUCLEOTIDE SEQUENCE [LARGE SCALE GENOMIC DNA]</scope>
    <source>
        <strain evidence="4 5">AP64</strain>
    </source>
</reference>
<dbReference type="Proteomes" id="UP000076404">
    <property type="component" value="Chromosome"/>
</dbReference>
<evidence type="ECO:0000313" key="5">
    <source>
        <dbReference type="Proteomes" id="UP000076404"/>
    </source>
</evidence>
<reference evidence="4 5" key="1">
    <citation type="journal article" date="2014" name="Proc. Natl. Acad. Sci. U.S.A.">
        <title>Functional type 2 photosynthetic reaction centers found in the rare bacterial phylum Gemmatimonadetes.</title>
        <authorList>
            <person name="Zeng Y."/>
            <person name="Feng F."/>
            <person name="Medova H."/>
            <person name="Dean J."/>
            <person name="Koblizek M."/>
        </authorList>
    </citation>
    <scope>NUCLEOTIDE SEQUENCE [LARGE SCALE GENOMIC DNA]</scope>
    <source>
        <strain evidence="4 5">AP64</strain>
    </source>
</reference>
<feature type="repeat" description="TPR" evidence="3">
    <location>
        <begin position="324"/>
        <end position="357"/>
    </location>
</feature>
<dbReference type="Pfam" id="PF13432">
    <property type="entry name" value="TPR_16"/>
    <property type="match status" value="4"/>
</dbReference>
<dbReference type="KEGG" id="gph:GEMMAAP_07670"/>
<feature type="repeat" description="TPR" evidence="3">
    <location>
        <begin position="426"/>
        <end position="459"/>
    </location>
</feature>
<dbReference type="RefSeq" id="WP_026850507.1">
    <property type="nucleotide sequence ID" value="NZ_CP011454.1"/>
</dbReference>
<dbReference type="eggNOG" id="COG0457">
    <property type="taxonomic scope" value="Bacteria"/>
</dbReference>
<evidence type="ECO:0000256" key="3">
    <source>
        <dbReference type="PROSITE-ProRule" id="PRU00339"/>
    </source>
</evidence>
<dbReference type="Gene3D" id="1.25.40.10">
    <property type="entry name" value="Tetratricopeptide repeat domain"/>
    <property type="match status" value="4"/>
</dbReference>
<evidence type="ECO:0000256" key="2">
    <source>
        <dbReference type="ARBA" id="ARBA00022803"/>
    </source>
</evidence>
<feature type="repeat" description="TPR" evidence="3">
    <location>
        <begin position="460"/>
        <end position="493"/>
    </location>
</feature>
<name>A0A143BI95_9BACT</name>
<protein>
    <submittedName>
        <fullName evidence="4">Uncharacterized protein</fullName>
    </submittedName>
</protein>
<dbReference type="Pfam" id="PF14559">
    <property type="entry name" value="TPR_19"/>
    <property type="match status" value="2"/>
</dbReference>
<evidence type="ECO:0000256" key="1">
    <source>
        <dbReference type="ARBA" id="ARBA00022737"/>
    </source>
</evidence>
<dbReference type="AlphaFoldDB" id="A0A143BI95"/>
<keyword evidence="5" id="KW-1185">Reference proteome</keyword>
<dbReference type="PANTHER" id="PTHR45586:SF1">
    <property type="entry name" value="LIPOPOLYSACCHARIDE ASSEMBLY PROTEIN B"/>
    <property type="match status" value="1"/>
</dbReference>
<dbReference type="InterPro" id="IPR051012">
    <property type="entry name" value="CellSynth/LPSAsmb/PSIAsmb"/>
</dbReference>
<dbReference type="OrthoDB" id="9815040at2"/>
<keyword evidence="2 3" id="KW-0802">TPR repeat</keyword>
<proteinExistence type="predicted"/>
<dbReference type="Pfam" id="PF13414">
    <property type="entry name" value="TPR_11"/>
    <property type="match status" value="1"/>
</dbReference>
<feature type="repeat" description="TPR" evidence="3">
    <location>
        <begin position="25"/>
        <end position="58"/>
    </location>
</feature>
<accession>A0A143BI95</accession>
<dbReference type="STRING" id="1379270.GEMMAAP_07670"/>
<sequence length="893" mass="97824">MNASQNASDVGLLRTLVDRIDPRDPGAFNNLGVLYHTRGLHAEAVDAFLRALAIDPRMRTAARNLELAAALPGACDARRQRLDERIAQNPDDRSALRDLAQLTRLIGHTADAIRQLDALIAEDPDDADALFERGLIEQRAGDLRRAQRWFERAVNAGTLGNARLHLAEVLYQRGQNEQAMEVLDQLLAQHPEHADAHLLRGFVLGDMGHHESAIAASRRAAQLNPALEALQGDLVIEPAPGASAVETRVLSVEPDGALARYGLGLAFRQRGYFREARQEFNRAFAQGEDPRLVQHALAELDLLDGDSTSARSRYEALLSDEESARCWNEHGVALHQAGDVAAAADSYRRSLRIDPRHAIAYNNLGVALADRGDSTAAREAFTRAAELDPTLVLARLNLARWQARHRDPMAALALLRELAEFHPGEAEVWHTLGRVLVQMQRPEEARDALVKAVEVRSTHAEARYALAQVLEALGDQDGAVRETQQALTLSPVRKDARLSVGIDLQRECPDAVGPVDLLSLLGGTPLTGVELGDDAVDRLLPEQPHAVVPVPALEERVAAACTAADDFAVRTLHGEAVERYRDARTLLDQAMSTAPADSLMALWHRAALGEARSCCLLQKAAEALPLLRRVVAWMPDAPEALVLYAAALADHDGTALRDEARSALLRIMRQDLESAAMLHFAGDIALQLRDESLALGFYRRALANDPMRPTPRVAIARLLRERGDLLAARLELVAALTAVPHWREALVELARVHQDAGRHADARLVLADHLRRIPTDLDALTLLAEVLVAEGRTDDARVAVERLLRHDPDHAPALWLDGVLLTDQSRLRDAMARWTRLSQLADAEPYRSRARAALARAPLARDAEEHDIVFDLAIIPDAPSPAVRVDEPVVNVA</sequence>
<feature type="repeat" description="TPR" evidence="3">
    <location>
        <begin position="160"/>
        <end position="193"/>
    </location>
</feature>
<organism evidence="4 5">
    <name type="scientific">Gemmatimonas phototrophica</name>
    <dbReference type="NCBI Taxonomy" id="1379270"/>
    <lineage>
        <taxon>Bacteria</taxon>
        <taxon>Pseudomonadati</taxon>
        <taxon>Gemmatimonadota</taxon>
        <taxon>Gemmatimonadia</taxon>
        <taxon>Gemmatimonadales</taxon>
        <taxon>Gemmatimonadaceae</taxon>
        <taxon>Gemmatimonas</taxon>
    </lineage>
</organism>
<evidence type="ECO:0000313" key="4">
    <source>
        <dbReference type="EMBL" id="AMW04749.1"/>
    </source>
</evidence>
<feature type="repeat" description="TPR" evidence="3">
    <location>
        <begin position="358"/>
        <end position="391"/>
    </location>
</feature>
<dbReference type="PANTHER" id="PTHR45586">
    <property type="entry name" value="TPR REPEAT-CONTAINING PROTEIN PA4667"/>
    <property type="match status" value="1"/>
</dbReference>
<dbReference type="SUPFAM" id="SSF48452">
    <property type="entry name" value="TPR-like"/>
    <property type="match status" value="4"/>
</dbReference>